<dbReference type="Gene3D" id="1.20.1640.10">
    <property type="entry name" value="Multidrug efflux transporter AcrB transmembrane domain"/>
    <property type="match status" value="1"/>
</dbReference>
<feature type="transmembrane region" description="Helical" evidence="1">
    <location>
        <begin position="6"/>
        <end position="23"/>
    </location>
</feature>
<name>A0ABU8GWA1_9ACTN</name>
<dbReference type="Pfam" id="PF00873">
    <property type="entry name" value="ACR_tran"/>
    <property type="match status" value="1"/>
</dbReference>
<sequence length="71" mass="7361">MSELQSGLSIAVVVILLMLVINFQSFKLSLSILSIVPAVIAGSVLLLSITGKTLNIQSYMGIIMAVGVAVA</sequence>
<keyword evidence="3" id="KW-1185">Reference proteome</keyword>
<gene>
    <name evidence="2" type="ORF">WB403_51035</name>
</gene>
<organism evidence="2 3">
    <name type="scientific">Streptomyces brasiliscabiei</name>
    <dbReference type="NCBI Taxonomy" id="2736302"/>
    <lineage>
        <taxon>Bacteria</taxon>
        <taxon>Bacillati</taxon>
        <taxon>Actinomycetota</taxon>
        <taxon>Actinomycetes</taxon>
        <taxon>Kitasatosporales</taxon>
        <taxon>Streptomycetaceae</taxon>
        <taxon>Streptomyces</taxon>
    </lineage>
</organism>
<evidence type="ECO:0000256" key="1">
    <source>
        <dbReference type="SAM" id="Phobius"/>
    </source>
</evidence>
<keyword evidence="1" id="KW-1133">Transmembrane helix</keyword>
<accession>A0ABU8GWA1</accession>
<protein>
    <submittedName>
        <fullName evidence="2">Efflux RND transporter permease subunit</fullName>
    </submittedName>
</protein>
<feature type="transmembrane region" description="Helical" evidence="1">
    <location>
        <begin position="30"/>
        <end position="50"/>
    </location>
</feature>
<feature type="non-terminal residue" evidence="2">
    <location>
        <position position="71"/>
    </location>
</feature>
<comment type="caution">
    <text evidence="2">The sequence shown here is derived from an EMBL/GenBank/DDBJ whole genome shotgun (WGS) entry which is preliminary data.</text>
</comment>
<dbReference type="SUPFAM" id="SSF82866">
    <property type="entry name" value="Multidrug efflux transporter AcrB transmembrane domain"/>
    <property type="match status" value="1"/>
</dbReference>
<reference evidence="2 3" key="1">
    <citation type="submission" date="2024-03" db="EMBL/GenBank/DDBJ databases">
        <title>First Report of Pectobacterium brasiliscabiei causing potato scab in china.</title>
        <authorList>
            <person name="Handique U."/>
        </authorList>
    </citation>
    <scope>NUCLEOTIDE SEQUENCE [LARGE SCALE GENOMIC DNA]</scope>
    <source>
        <strain evidence="2 3">ZRIMU1503</strain>
    </source>
</reference>
<dbReference type="Proteomes" id="UP001365781">
    <property type="component" value="Unassembled WGS sequence"/>
</dbReference>
<dbReference type="RefSeq" id="WP_336559293.1">
    <property type="nucleotide sequence ID" value="NZ_JBBAYM010000637.1"/>
</dbReference>
<evidence type="ECO:0000313" key="2">
    <source>
        <dbReference type="EMBL" id="MEI5617448.1"/>
    </source>
</evidence>
<dbReference type="EMBL" id="JBBAYM010000637">
    <property type="protein sequence ID" value="MEI5617448.1"/>
    <property type="molecule type" value="Genomic_DNA"/>
</dbReference>
<keyword evidence="1" id="KW-0812">Transmembrane</keyword>
<dbReference type="InterPro" id="IPR001036">
    <property type="entry name" value="Acrflvin-R"/>
</dbReference>
<evidence type="ECO:0000313" key="3">
    <source>
        <dbReference type="Proteomes" id="UP001365781"/>
    </source>
</evidence>
<keyword evidence="1" id="KW-0472">Membrane</keyword>
<proteinExistence type="predicted"/>